<evidence type="ECO:0000313" key="1">
    <source>
        <dbReference type="EMBL" id="KMO93546.1"/>
    </source>
</evidence>
<evidence type="ECO:0000313" key="2">
    <source>
        <dbReference type="Proteomes" id="UP000035932"/>
    </source>
</evidence>
<dbReference type="SUPFAM" id="SSF54909">
    <property type="entry name" value="Dimeric alpha+beta barrel"/>
    <property type="match status" value="1"/>
</dbReference>
<proteinExistence type="predicted"/>
<comment type="caution">
    <text evidence="1">The sequence shown here is derived from an EMBL/GenBank/DDBJ whole genome shotgun (WGS) entry which is preliminary data.</text>
</comment>
<dbReference type="RefSeq" id="WP_048480732.1">
    <property type="nucleotide sequence ID" value="NZ_JBIRUD010000019.1"/>
</dbReference>
<accession>A0A0J7A8E4</accession>
<evidence type="ECO:0008006" key="3">
    <source>
        <dbReference type="Google" id="ProtNLM"/>
    </source>
</evidence>
<dbReference type="STRING" id="66430.ACS04_34050"/>
<sequence length="136" mass="14976">MPTIPWMPGAAAGAAPADTGQAVVMASKLQVTSLLHVPKFFLLSLVVWKQVRSAPGVIGASLRAEPMKKTFWTLSAWSDQESLDRFSRSDPHARIVSRLRKVMDRSVFVFYPVDRDDLPVAWDDAVARLAAKEGGR</sequence>
<gene>
    <name evidence="1" type="ORF">ACS04_34050</name>
</gene>
<dbReference type="InterPro" id="IPR011008">
    <property type="entry name" value="Dimeric_a/b-barrel"/>
</dbReference>
<dbReference type="AlphaFoldDB" id="A0A0J7A8E4"/>
<protein>
    <recommendedName>
        <fullName evidence="3">DUF3291 domain-containing protein</fullName>
    </recommendedName>
</protein>
<reference evidence="1 2" key="1">
    <citation type="submission" date="2015-06" db="EMBL/GenBank/DDBJ databases">
        <title>Recapitulation of the evolution of biosynthetic gene clusters reveals hidden chemical diversity on bacterial genomes.</title>
        <authorList>
            <person name="Cruz-Morales P."/>
            <person name="Martinez-Guerrero C."/>
            <person name="Morales-Escalante M.A."/>
            <person name="Yanez-Guerra L.A."/>
            <person name="Kopp J.F."/>
            <person name="Feldmann J."/>
            <person name="Ramos-Aboites H.E."/>
            <person name="Barona-Gomez F."/>
        </authorList>
    </citation>
    <scope>NUCLEOTIDE SEQUENCE [LARGE SCALE GENOMIC DNA]</scope>
    <source>
        <strain evidence="1 2">ATCC 31245</strain>
    </source>
</reference>
<dbReference type="EMBL" id="LFML01000162">
    <property type="protein sequence ID" value="KMO93546.1"/>
    <property type="molecule type" value="Genomic_DNA"/>
</dbReference>
<dbReference type="Proteomes" id="UP000035932">
    <property type="component" value="Unassembled WGS sequence"/>
</dbReference>
<dbReference type="PATRIC" id="fig|66430.4.peg.3586"/>
<keyword evidence="2" id="KW-1185">Reference proteome</keyword>
<organism evidence="1 2">
    <name type="scientific">Streptomyces roseus</name>
    <dbReference type="NCBI Taxonomy" id="66430"/>
    <lineage>
        <taxon>Bacteria</taxon>
        <taxon>Bacillati</taxon>
        <taxon>Actinomycetota</taxon>
        <taxon>Actinomycetes</taxon>
        <taxon>Kitasatosporales</taxon>
        <taxon>Streptomycetaceae</taxon>
        <taxon>Streptomyces</taxon>
    </lineage>
</organism>
<name>A0A0J7A8E4_9ACTN</name>